<feature type="domain" description="TonB-dependent receptor-like beta-barrel" evidence="11">
    <location>
        <begin position="440"/>
        <end position="925"/>
    </location>
</feature>
<dbReference type="RefSeq" id="WP_073083398.1">
    <property type="nucleotide sequence ID" value="NZ_FRBL01000006.1"/>
</dbReference>
<dbReference type="Pfam" id="PF00593">
    <property type="entry name" value="TonB_dep_Rec_b-barrel"/>
    <property type="match status" value="1"/>
</dbReference>
<evidence type="ECO:0000256" key="3">
    <source>
        <dbReference type="ARBA" id="ARBA00022452"/>
    </source>
</evidence>
<feature type="domain" description="TonB-dependent receptor plug" evidence="12">
    <location>
        <begin position="114"/>
        <end position="239"/>
    </location>
</feature>
<evidence type="ECO:0000256" key="10">
    <source>
        <dbReference type="SAM" id="SignalP"/>
    </source>
</evidence>
<dbReference type="InterPro" id="IPR039426">
    <property type="entry name" value="TonB-dep_rcpt-like"/>
</dbReference>
<dbReference type="Gene3D" id="2.170.130.10">
    <property type="entry name" value="TonB-dependent receptor, plug domain"/>
    <property type="match status" value="1"/>
</dbReference>
<dbReference type="EMBL" id="FRBL01000006">
    <property type="protein sequence ID" value="SHM07821.1"/>
    <property type="molecule type" value="Genomic_DNA"/>
</dbReference>
<evidence type="ECO:0000256" key="8">
    <source>
        <dbReference type="PROSITE-ProRule" id="PRU01360"/>
    </source>
</evidence>
<dbReference type="Gene3D" id="2.40.170.20">
    <property type="entry name" value="TonB-dependent receptor, beta-barrel domain"/>
    <property type="match status" value="1"/>
</dbReference>
<dbReference type="Proteomes" id="UP000184420">
    <property type="component" value="Unassembled WGS sequence"/>
</dbReference>
<keyword evidence="3 8" id="KW-1134">Transmembrane beta strand</keyword>
<name>A0A1M7FUS6_9BACT</name>
<evidence type="ECO:0000313" key="13">
    <source>
        <dbReference type="EMBL" id="SHM07821.1"/>
    </source>
</evidence>
<dbReference type="SUPFAM" id="SSF56935">
    <property type="entry name" value="Porins"/>
    <property type="match status" value="1"/>
</dbReference>
<dbReference type="OrthoDB" id="609136at2"/>
<accession>A0A1M7FUS6</accession>
<evidence type="ECO:0000313" key="14">
    <source>
        <dbReference type="Proteomes" id="UP000184420"/>
    </source>
</evidence>
<proteinExistence type="inferred from homology"/>
<feature type="signal peptide" evidence="10">
    <location>
        <begin position="1"/>
        <end position="20"/>
    </location>
</feature>
<keyword evidence="2 8" id="KW-0813">Transport</keyword>
<dbReference type="InterPro" id="IPR008969">
    <property type="entry name" value="CarboxyPept-like_regulatory"/>
</dbReference>
<dbReference type="InterPro" id="IPR037066">
    <property type="entry name" value="Plug_dom_sf"/>
</dbReference>
<evidence type="ECO:0000256" key="5">
    <source>
        <dbReference type="ARBA" id="ARBA00023077"/>
    </source>
</evidence>
<keyword evidence="7 8" id="KW-0998">Cell outer membrane</keyword>
<dbReference type="Pfam" id="PF13715">
    <property type="entry name" value="CarbopepD_reg_2"/>
    <property type="match status" value="1"/>
</dbReference>
<evidence type="ECO:0000256" key="9">
    <source>
        <dbReference type="RuleBase" id="RU003357"/>
    </source>
</evidence>
<comment type="subcellular location">
    <subcellularLocation>
        <location evidence="1 8">Cell outer membrane</location>
        <topology evidence="1 8">Multi-pass membrane protein</topology>
    </subcellularLocation>
</comment>
<organism evidence="13 14">
    <name type="scientific">Chitinophaga jiangningensis</name>
    <dbReference type="NCBI Taxonomy" id="1419482"/>
    <lineage>
        <taxon>Bacteria</taxon>
        <taxon>Pseudomonadati</taxon>
        <taxon>Bacteroidota</taxon>
        <taxon>Chitinophagia</taxon>
        <taxon>Chitinophagales</taxon>
        <taxon>Chitinophagaceae</taxon>
        <taxon>Chitinophaga</taxon>
    </lineage>
</organism>
<dbReference type="InterPro" id="IPR023997">
    <property type="entry name" value="TonB-dep_OMP_SusC/RagA_CS"/>
</dbReference>
<keyword evidence="10" id="KW-0732">Signal</keyword>
<evidence type="ECO:0000256" key="2">
    <source>
        <dbReference type="ARBA" id="ARBA00022448"/>
    </source>
</evidence>
<sequence>MKKMLLFFAMLMAVVSMLHAQTRPLSGSVRSTDDVPLPMVTIQIKGTTNGTVTDAKGRFSLTIPEGAVLVVRSLGYQTREIPSGAAATLNIMLTQDDKSLSEVVVTALGVKENKRKLGFSAQDIKAEDLTRTAPSNPLSALSGKVAGASVITASGTPGAAVRVTMRGPTTLGDNQPLFVVDGIPMDNSEVNTGSDGGGTAGVTQSNRLVDMNNDDIESITTLKGPAAAAIYGSRASNGVVVITTKKGKRTVDGKTFNVSYTVTGNFDKVNKLPERQNKYAQGLEGTYLGPDNSSGFRSYSFGPAIDTMVFDGNTNYLWDKNGRLVGRSSNPSGKKAVAYDPYDFFVTGKGIQHNLSVSGGNTNLGYRVSVSHMNQGGIIPNSNFKKTTVNFSTDYKFNEKFNVVTSMNYANSGGNRPQQGSNTSGIMLGLLRTTPTFDNSNGGLKFDDPATYMLGDNSGRQRSYRGTGGYDNPYWTVNMNPYKGNVQRFYGNVTMNYKPFEWLTITERAGADYSTDNRKQIYSKYSATAVSGQYFEDQMSSFTINNDLFANIQKTTKRMSYGLMVGHNVYDYTYKYLHTQGDAFVSNDFQGITNTLSNSLGISNSRQRRVAFYGQANFSYDNYLFIEATGRYESSSTLPVENQWYFFPSVNAGLVFTDALKMNSKVLNYGKIRAAHSMVGRALSPYFTTTYFGQTAPGDGWTNGITFPYNGLVGYSKGSVIGNDKLKAEKTSQTELGAELRFLGDRITLDYTFYKGTSKDLLNQVTVATSSGYGSIWLNSATMTNVGHEVTLGVTPVKAKDFSWNMTFNYSQNRNNVVKLADGLDRIDFNGFTGISTSVLVGKQYGTLYGTGYLKDAQGRLVINDEDGSPDKGLPILQDALQYLGDINPKWIGSFGNTFTYKGLSLYLLFETRQKFSMWNGTWGAMTNFGVSANTLDRYTTKVFDGVKGHIDANTGEVITKGEKNNNPGLLDEYYYTGVGSGFLVNEPFVEDASWVRLREMSLSYRLDGKKLFKNKRYFQAVTISAIGRNLWLSTKYKGVDPETSLFGTQEAQGFDYFNNPGTKTYGFSLKFDF</sequence>
<dbReference type="InterPro" id="IPR012910">
    <property type="entry name" value="Plug_dom"/>
</dbReference>
<dbReference type="Gene3D" id="2.60.40.1120">
    <property type="entry name" value="Carboxypeptidase-like, regulatory domain"/>
    <property type="match status" value="1"/>
</dbReference>
<dbReference type="NCBIfam" id="TIGR04056">
    <property type="entry name" value="OMP_RagA_SusC"/>
    <property type="match status" value="1"/>
</dbReference>
<evidence type="ECO:0000259" key="12">
    <source>
        <dbReference type="Pfam" id="PF07715"/>
    </source>
</evidence>
<feature type="chain" id="PRO_5012635968" evidence="10">
    <location>
        <begin position="21"/>
        <end position="1074"/>
    </location>
</feature>
<evidence type="ECO:0000256" key="4">
    <source>
        <dbReference type="ARBA" id="ARBA00022692"/>
    </source>
</evidence>
<dbReference type="PROSITE" id="PS52016">
    <property type="entry name" value="TONB_DEPENDENT_REC_3"/>
    <property type="match status" value="1"/>
</dbReference>
<evidence type="ECO:0000256" key="6">
    <source>
        <dbReference type="ARBA" id="ARBA00023136"/>
    </source>
</evidence>
<dbReference type="GO" id="GO:0009279">
    <property type="term" value="C:cell outer membrane"/>
    <property type="evidence" value="ECO:0007669"/>
    <property type="project" value="UniProtKB-SubCell"/>
</dbReference>
<keyword evidence="6 8" id="KW-0472">Membrane</keyword>
<dbReference type="Pfam" id="PF07715">
    <property type="entry name" value="Plug"/>
    <property type="match status" value="1"/>
</dbReference>
<evidence type="ECO:0000259" key="11">
    <source>
        <dbReference type="Pfam" id="PF00593"/>
    </source>
</evidence>
<comment type="similarity">
    <text evidence="8 9">Belongs to the TonB-dependent receptor family.</text>
</comment>
<keyword evidence="14" id="KW-1185">Reference proteome</keyword>
<dbReference type="SUPFAM" id="SSF49464">
    <property type="entry name" value="Carboxypeptidase regulatory domain-like"/>
    <property type="match status" value="1"/>
</dbReference>
<dbReference type="InterPro" id="IPR023996">
    <property type="entry name" value="TonB-dep_OMP_SusC/RagA"/>
</dbReference>
<dbReference type="InterPro" id="IPR036942">
    <property type="entry name" value="Beta-barrel_TonB_sf"/>
</dbReference>
<keyword evidence="4 8" id="KW-0812">Transmembrane</keyword>
<protein>
    <submittedName>
        <fullName evidence="13">TonB-linked outer membrane protein, SusC/RagA family</fullName>
    </submittedName>
</protein>
<dbReference type="InterPro" id="IPR000531">
    <property type="entry name" value="Beta-barrel_TonB"/>
</dbReference>
<dbReference type="NCBIfam" id="TIGR04057">
    <property type="entry name" value="SusC_RagA_signa"/>
    <property type="match status" value="1"/>
</dbReference>
<keyword evidence="5 9" id="KW-0798">TonB box</keyword>
<dbReference type="AlphaFoldDB" id="A0A1M7FUS6"/>
<gene>
    <name evidence="13" type="ORF">SAMN05444266_106284</name>
</gene>
<evidence type="ECO:0000256" key="1">
    <source>
        <dbReference type="ARBA" id="ARBA00004571"/>
    </source>
</evidence>
<dbReference type="STRING" id="1419482.SAMN05444266_106284"/>
<evidence type="ECO:0000256" key="7">
    <source>
        <dbReference type="ARBA" id="ARBA00023237"/>
    </source>
</evidence>
<reference evidence="13 14" key="1">
    <citation type="submission" date="2016-11" db="EMBL/GenBank/DDBJ databases">
        <authorList>
            <person name="Jaros S."/>
            <person name="Januszkiewicz K."/>
            <person name="Wedrychowicz H."/>
        </authorList>
    </citation>
    <scope>NUCLEOTIDE SEQUENCE [LARGE SCALE GENOMIC DNA]</scope>
    <source>
        <strain evidence="13 14">DSM 27406</strain>
    </source>
</reference>